<dbReference type="Pfam" id="PF00589">
    <property type="entry name" value="Phage_integrase"/>
    <property type="match status" value="1"/>
</dbReference>
<gene>
    <name evidence="8" type="ORF">B1806_10225</name>
</gene>
<evidence type="ECO:0000256" key="5">
    <source>
        <dbReference type="PROSITE-ProRule" id="PRU01248"/>
    </source>
</evidence>
<dbReference type="InterPro" id="IPR010998">
    <property type="entry name" value="Integrase_recombinase_N"/>
</dbReference>
<feature type="domain" description="Tyr recombinase" evidence="6">
    <location>
        <begin position="196"/>
        <end position="379"/>
    </location>
</feature>
<dbReference type="PROSITE" id="PS51900">
    <property type="entry name" value="CB"/>
    <property type="match status" value="1"/>
</dbReference>
<evidence type="ECO:0000313" key="9">
    <source>
        <dbReference type="Proteomes" id="UP000307749"/>
    </source>
</evidence>
<evidence type="ECO:0000256" key="1">
    <source>
        <dbReference type="ARBA" id="ARBA00008857"/>
    </source>
</evidence>
<evidence type="ECO:0000256" key="2">
    <source>
        <dbReference type="ARBA" id="ARBA00022908"/>
    </source>
</evidence>
<dbReference type="InterPro" id="IPR044068">
    <property type="entry name" value="CB"/>
</dbReference>
<dbReference type="CDD" id="cd00801">
    <property type="entry name" value="INT_P4_C"/>
    <property type="match status" value="1"/>
</dbReference>
<keyword evidence="2" id="KW-0229">DNA integration</keyword>
<comment type="similarity">
    <text evidence="1">Belongs to the 'phage' integrase family.</text>
</comment>
<dbReference type="InterPro" id="IPR050808">
    <property type="entry name" value="Phage_Integrase"/>
</dbReference>
<dbReference type="Gene3D" id="1.10.150.130">
    <property type="match status" value="1"/>
</dbReference>
<dbReference type="Pfam" id="PF13356">
    <property type="entry name" value="Arm-DNA-bind_3"/>
    <property type="match status" value="1"/>
</dbReference>
<dbReference type="PANTHER" id="PTHR30629">
    <property type="entry name" value="PROPHAGE INTEGRASE"/>
    <property type="match status" value="1"/>
</dbReference>
<dbReference type="InterPro" id="IPR053876">
    <property type="entry name" value="Phage_int_M"/>
</dbReference>
<name>A0A4S3KLP0_9GAMM</name>
<protein>
    <submittedName>
        <fullName evidence="8">Integrase</fullName>
    </submittedName>
</protein>
<sequence>MLTDTKLKAMRPRGKLYRVTDDKGLCVEVPPNGSRLWRFRYLHSGKARMLSLGAWPAVSLAQARERRDQARALVALGIDPSAERKAAKAIDADTFEAVARDWLARRDVSEATAAKDAWLVEKVAIPALGHRPVAAITSPEVLTMLRRYEDADKLETAKRIKVKLSAVFRFAIATGRAETDPTIALRGAIKSPKVRHHAAITDPRKLGDLLRALWSYQGGFVVASALKLAPLVFTRPGELRHAEWSEIDLDKATWCIPAHKMKMRASHIVPLSSQAVAILRDLHALTGRGQYLFPSPRTPGRCMSENAITVALRALGFAGDTMTGHGFRSTASTLLHEQGYPSDVIERQLAHKESNAVKDAYNRAQHLPERKAMMQAWADYLDGLRIGADVVPIRRA</sequence>
<dbReference type="PANTHER" id="PTHR30629:SF2">
    <property type="entry name" value="PROPHAGE INTEGRASE INTS-RELATED"/>
    <property type="match status" value="1"/>
</dbReference>
<dbReference type="OrthoDB" id="9795573at2"/>
<dbReference type="GO" id="GO:0015074">
    <property type="term" value="P:DNA integration"/>
    <property type="evidence" value="ECO:0007669"/>
    <property type="project" value="UniProtKB-KW"/>
</dbReference>
<dbReference type="InterPro" id="IPR038488">
    <property type="entry name" value="Integrase_DNA-bd_sf"/>
</dbReference>
<evidence type="ECO:0000256" key="3">
    <source>
        <dbReference type="ARBA" id="ARBA00023125"/>
    </source>
</evidence>
<keyword evidence="9" id="KW-1185">Reference proteome</keyword>
<dbReference type="InterPro" id="IPR002104">
    <property type="entry name" value="Integrase_catalytic"/>
</dbReference>
<comment type="caution">
    <text evidence="8">The sequence shown here is derived from an EMBL/GenBank/DDBJ whole genome shotgun (WGS) entry which is preliminary data.</text>
</comment>
<evidence type="ECO:0000313" key="8">
    <source>
        <dbReference type="EMBL" id="THD09699.1"/>
    </source>
</evidence>
<dbReference type="Gene3D" id="1.10.443.10">
    <property type="entry name" value="Intergrase catalytic core"/>
    <property type="match status" value="1"/>
</dbReference>
<evidence type="ECO:0000256" key="4">
    <source>
        <dbReference type="ARBA" id="ARBA00023172"/>
    </source>
</evidence>
<keyword evidence="4" id="KW-0233">DNA recombination</keyword>
<dbReference type="GO" id="GO:0003677">
    <property type="term" value="F:DNA binding"/>
    <property type="evidence" value="ECO:0007669"/>
    <property type="project" value="UniProtKB-UniRule"/>
</dbReference>
<dbReference type="RefSeq" id="WP_081126664.1">
    <property type="nucleotide sequence ID" value="NZ_LDOS01000001.1"/>
</dbReference>
<proteinExistence type="inferred from homology"/>
<dbReference type="Proteomes" id="UP000307749">
    <property type="component" value="Unassembled WGS sequence"/>
</dbReference>
<evidence type="ECO:0000259" key="7">
    <source>
        <dbReference type="PROSITE" id="PS51900"/>
    </source>
</evidence>
<reference evidence="8 9" key="1">
    <citation type="submission" date="2017-02" db="EMBL/GenBank/DDBJ databases">
        <title>Whole genome sequencing of Metallibacterium scheffleri DSM 24874 (T).</title>
        <authorList>
            <person name="Kumar S."/>
            <person name="Patil P."/>
            <person name="Patil P.B."/>
        </authorList>
    </citation>
    <scope>NUCLEOTIDE SEQUENCE [LARGE SCALE GENOMIC DNA]</scope>
    <source>
        <strain evidence="8 9">DSM 24874</strain>
    </source>
</reference>
<dbReference type="InterPro" id="IPR013762">
    <property type="entry name" value="Integrase-like_cat_sf"/>
</dbReference>
<dbReference type="PROSITE" id="PS51898">
    <property type="entry name" value="TYR_RECOMBINASE"/>
    <property type="match status" value="1"/>
</dbReference>
<organism evidence="8 9">
    <name type="scientific">Metallibacterium scheffleri</name>
    <dbReference type="NCBI Taxonomy" id="993689"/>
    <lineage>
        <taxon>Bacteria</taxon>
        <taxon>Pseudomonadati</taxon>
        <taxon>Pseudomonadota</taxon>
        <taxon>Gammaproteobacteria</taxon>
        <taxon>Lysobacterales</taxon>
        <taxon>Rhodanobacteraceae</taxon>
        <taxon>Metallibacterium</taxon>
    </lineage>
</organism>
<evidence type="ECO:0000259" key="6">
    <source>
        <dbReference type="PROSITE" id="PS51898"/>
    </source>
</evidence>
<dbReference type="SUPFAM" id="SSF56349">
    <property type="entry name" value="DNA breaking-rejoining enzymes"/>
    <property type="match status" value="1"/>
</dbReference>
<dbReference type="STRING" id="993689.GCA_002077135_01371"/>
<keyword evidence="3 5" id="KW-0238">DNA-binding</keyword>
<dbReference type="EMBL" id="MWQO01000036">
    <property type="protein sequence ID" value="THD09699.1"/>
    <property type="molecule type" value="Genomic_DNA"/>
</dbReference>
<dbReference type="InterPro" id="IPR011010">
    <property type="entry name" value="DNA_brk_join_enz"/>
</dbReference>
<dbReference type="InterPro" id="IPR025166">
    <property type="entry name" value="Integrase_DNA_bind_dom"/>
</dbReference>
<dbReference type="GO" id="GO:0006310">
    <property type="term" value="P:DNA recombination"/>
    <property type="evidence" value="ECO:0007669"/>
    <property type="project" value="UniProtKB-KW"/>
</dbReference>
<dbReference type="AlphaFoldDB" id="A0A4S3KLP0"/>
<dbReference type="Pfam" id="PF22022">
    <property type="entry name" value="Phage_int_M"/>
    <property type="match status" value="1"/>
</dbReference>
<accession>A0A4S3KLP0</accession>
<dbReference type="Gene3D" id="3.30.160.390">
    <property type="entry name" value="Integrase, DNA-binding domain"/>
    <property type="match status" value="1"/>
</dbReference>
<feature type="domain" description="Core-binding (CB)" evidence="7">
    <location>
        <begin position="93"/>
        <end position="172"/>
    </location>
</feature>